<dbReference type="EMBL" id="QRHG01000007">
    <property type="protein sequence ID" value="RHF62141.1"/>
    <property type="molecule type" value="Genomic_DNA"/>
</dbReference>
<dbReference type="InterPro" id="IPR036890">
    <property type="entry name" value="HATPase_C_sf"/>
</dbReference>
<evidence type="ECO:0000313" key="13">
    <source>
        <dbReference type="EMBL" id="RGK42002.1"/>
    </source>
</evidence>
<dbReference type="Proteomes" id="UP000284902">
    <property type="component" value="Unassembled WGS sequence"/>
</dbReference>
<dbReference type="PANTHER" id="PTHR45453:SF2">
    <property type="entry name" value="HISTIDINE KINASE"/>
    <property type="match status" value="1"/>
</dbReference>
<feature type="transmembrane region" description="Helical" evidence="11">
    <location>
        <begin position="40"/>
        <end position="62"/>
    </location>
</feature>
<keyword evidence="7 13" id="KW-0418">Kinase</keyword>
<comment type="subcellular location">
    <subcellularLocation>
        <location evidence="2">Cell membrane</location>
        <topology evidence="2">Multi-pass membrane protein</topology>
    </subcellularLocation>
</comment>
<name>A0A3E4LY39_9FIRM</name>
<feature type="domain" description="Histidine kinase" evidence="12">
    <location>
        <begin position="124"/>
        <end position="327"/>
    </location>
</feature>
<evidence type="ECO:0000256" key="5">
    <source>
        <dbReference type="ARBA" id="ARBA00022679"/>
    </source>
</evidence>
<dbReference type="EMBL" id="QSQN01000005">
    <property type="protein sequence ID" value="RGK42002.1"/>
    <property type="molecule type" value="Genomic_DNA"/>
</dbReference>
<dbReference type="InterPro" id="IPR004358">
    <property type="entry name" value="Sig_transdc_His_kin-like_C"/>
</dbReference>
<keyword evidence="10 11" id="KW-0472">Membrane</keyword>
<dbReference type="Gene3D" id="3.30.565.10">
    <property type="entry name" value="Histidine kinase-like ATPase, C-terminal domain"/>
    <property type="match status" value="1"/>
</dbReference>
<evidence type="ECO:0000256" key="11">
    <source>
        <dbReference type="SAM" id="Phobius"/>
    </source>
</evidence>
<comment type="catalytic activity">
    <reaction evidence="1">
        <text>ATP + protein L-histidine = ADP + protein N-phospho-L-histidine.</text>
        <dbReference type="EC" id="2.7.13.3"/>
    </reaction>
</comment>
<dbReference type="PANTHER" id="PTHR45453">
    <property type="entry name" value="PHOSPHATE REGULON SENSOR PROTEIN PHOR"/>
    <property type="match status" value="1"/>
</dbReference>
<keyword evidence="9" id="KW-0902">Two-component regulatory system</keyword>
<accession>A0A3E4LY39</accession>
<evidence type="ECO:0000256" key="8">
    <source>
        <dbReference type="ARBA" id="ARBA00022989"/>
    </source>
</evidence>
<comment type="caution">
    <text evidence="13">The sequence shown here is derived from an EMBL/GenBank/DDBJ whole genome shotgun (WGS) entry which is preliminary data.</text>
</comment>
<evidence type="ECO:0000256" key="10">
    <source>
        <dbReference type="ARBA" id="ARBA00023136"/>
    </source>
</evidence>
<organism evidence="13 15">
    <name type="scientific">[Ruminococcus] lactaris</name>
    <dbReference type="NCBI Taxonomy" id="46228"/>
    <lineage>
        <taxon>Bacteria</taxon>
        <taxon>Bacillati</taxon>
        <taxon>Bacillota</taxon>
        <taxon>Clostridia</taxon>
        <taxon>Lachnospirales</taxon>
        <taxon>Lachnospiraceae</taxon>
        <taxon>Mediterraneibacter</taxon>
    </lineage>
</organism>
<evidence type="ECO:0000256" key="6">
    <source>
        <dbReference type="ARBA" id="ARBA00022692"/>
    </source>
</evidence>
<evidence type="ECO:0000256" key="1">
    <source>
        <dbReference type="ARBA" id="ARBA00000085"/>
    </source>
</evidence>
<evidence type="ECO:0000259" key="12">
    <source>
        <dbReference type="PROSITE" id="PS50109"/>
    </source>
</evidence>
<keyword evidence="6 11" id="KW-0812">Transmembrane</keyword>
<dbReference type="SMART" id="SM00387">
    <property type="entry name" value="HATPase_c"/>
    <property type="match status" value="1"/>
</dbReference>
<feature type="transmembrane region" description="Helical" evidence="11">
    <location>
        <begin position="14"/>
        <end position="34"/>
    </location>
</feature>
<reference evidence="15 16" key="1">
    <citation type="submission" date="2018-08" db="EMBL/GenBank/DDBJ databases">
        <title>A genome reference for cultivated species of the human gut microbiota.</title>
        <authorList>
            <person name="Zou Y."/>
            <person name="Xue W."/>
            <person name="Luo G."/>
        </authorList>
    </citation>
    <scope>NUCLEOTIDE SEQUENCE [LARGE SCALE GENOMIC DNA]</scope>
    <source>
        <strain evidence="14 16">AM25-1LB</strain>
        <strain evidence="13 15">TF11-7</strain>
    </source>
</reference>
<dbReference type="GO" id="GO:0000155">
    <property type="term" value="F:phosphorelay sensor kinase activity"/>
    <property type="evidence" value="ECO:0007669"/>
    <property type="project" value="TreeGrafter"/>
</dbReference>
<dbReference type="PRINTS" id="PR00344">
    <property type="entry name" value="BCTRLSENSOR"/>
</dbReference>
<keyword evidence="4" id="KW-1003">Cell membrane</keyword>
<sequence>MKLVLQYFYKKRQVIGWSILCGLIYLLIFSLSGIDLKAAVYPALLCLVFGIVFLLAGFFRFIERHRRLEFLEKDKGPYGESLPKAADLCEADYQKLLKKEEQEWRDRQKVWDDTMSDMEDYYAAWVHQIKAPIAVMQVLLQQEDTGQNRELKAELFRVEQYAEMALSYVRLNERGGGFDLVAAEYALDPVIRKAIRKYAGQFIRKKIQVVYQGTDEVVLTDEKWLSFIVEQILSNAVKYTQQGSVTIRVEGDRQLVIEDTGIGIAAEDIPRIFEKGYTGENGRLGKKSTGIGLYLSQMAAKKLGHTISVESIPGEGSSFKIDLSSYALQVE</sequence>
<dbReference type="GO" id="GO:0004721">
    <property type="term" value="F:phosphoprotein phosphatase activity"/>
    <property type="evidence" value="ECO:0007669"/>
    <property type="project" value="TreeGrafter"/>
</dbReference>
<dbReference type="AlphaFoldDB" id="A0A3E4LY39"/>
<evidence type="ECO:0000256" key="7">
    <source>
        <dbReference type="ARBA" id="ARBA00022777"/>
    </source>
</evidence>
<dbReference type="EC" id="2.7.13.3" evidence="3"/>
<evidence type="ECO:0000313" key="14">
    <source>
        <dbReference type="EMBL" id="RHF62141.1"/>
    </source>
</evidence>
<evidence type="ECO:0000313" key="16">
    <source>
        <dbReference type="Proteomes" id="UP000284902"/>
    </source>
</evidence>
<evidence type="ECO:0000256" key="3">
    <source>
        <dbReference type="ARBA" id="ARBA00012438"/>
    </source>
</evidence>
<evidence type="ECO:0000313" key="15">
    <source>
        <dbReference type="Proteomes" id="UP000260793"/>
    </source>
</evidence>
<protein>
    <recommendedName>
        <fullName evidence="3">histidine kinase</fullName>
        <ecNumber evidence="3">2.7.13.3</ecNumber>
    </recommendedName>
</protein>
<dbReference type="Pfam" id="PF02518">
    <property type="entry name" value="HATPase_c"/>
    <property type="match status" value="1"/>
</dbReference>
<gene>
    <name evidence="14" type="ORF">DW672_04120</name>
    <name evidence="13" type="ORF">DXD17_03000</name>
</gene>
<evidence type="ECO:0000256" key="2">
    <source>
        <dbReference type="ARBA" id="ARBA00004651"/>
    </source>
</evidence>
<dbReference type="InterPro" id="IPR003594">
    <property type="entry name" value="HATPase_dom"/>
</dbReference>
<proteinExistence type="predicted"/>
<dbReference type="PROSITE" id="PS50109">
    <property type="entry name" value="HIS_KIN"/>
    <property type="match status" value="1"/>
</dbReference>
<keyword evidence="5" id="KW-0808">Transferase</keyword>
<dbReference type="InterPro" id="IPR005467">
    <property type="entry name" value="His_kinase_dom"/>
</dbReference>
<evidence type="ECO:0000256" key="4">
    <source>
        <dbReference type="ARBA" id="ARBA00022475"/>
    </source>
</evidence>
<keyword evidence="8 11" id="KW-1133">Transmembrane helix</keyword>
<dbReference type="RefSeq" id="WP_117687745.1">
    <property type="nucleotide sequence ID" value="NZ_JAQEAN010000004.1"/>
</dbReference>
<dbReference type="SUPFAM" id="SSF55874">
    <property type="entry name" value="ATPase domain of HSP90 chaperone/DNA topoisomerase II/histidine kinase"/>
    <property type="match status" value="1"/>
</dbReference>
<dbReference type="Proteomes" id="UP000260793">
    <property type="component" value="Unassembled WGS sequence"/>
</dbReference>
<dbReference type="InterPro" id="IPR050351">
    <property type="entry name" value="BphY/WalK/GraS-like"/>
</dbReference>
<dbReference type="GO" id="GO:0016036">
    <property type="term" value="P:cellular response to phosphate starvation"/>
    <property type="evidence" value="ECO:0007669"/>
    <property type="project" value="TreeGrafter"/>
</dbReference>
<dbReference type="GO" id="GO:0005886">
    <property type="term" value="C:plasma membrane"/>
    <property type="evidence" value="ECO:0007669"/>
    <property type="project" value="UniProtKB-SubCell"/>
</dbReference>
<evidence type="ECO:0000256" key="9">
    <source>
        <dbReference type="ARBA" id="ARBA00023012"/>
    </source>
</evidence>